<protein>
    <submittedName>
        <fullName evidence="5">3-oxoacyl-[acyl-carrier-protein] synthase-3</fullName>
    </submittedName>
</protein>
<dbReference type="Gene3D" id="3.40.47.10">
    <property type="match status" value="1"/>
</dbReference>
<keyword evidence="6" id="KW-1185">Reference proteome</keyword>
<reference evidence="5 6" key="1">
    <citation type="submission" date="2016-10" db="EMBL/GenBank/DDBJ databases">
        <authorList>
            <person name="de Groot N.N."/>
        </authorList>
    </citation>
    <scope>NUCLEOTIDE SEQUENCE [LARGE SCALE GENOMIC DNA]</scope>
    <source>
        <strain evidence="5 6">CGMCC 1.3442</strain>
    </source>
</reference>
<keyword evidence="1" id="KW-0808">Transferase</keyword>
<gene>
    <name evidence="5" type="ORF">SAMN05216498_2070</name>
</gene>
<dbReference type="GO" id="GO:0006633">
    <property type="term" value="P:fatty acid biosynthetic process"/>
    <property type="evidence" value="ECO:0007669"/>
    <property type="project" value="InterPro"/>
</dbReference>
<proteinExistence type="predicted"/>
<sequence>MQNLNVVMKGIGNYHPENVVHNDYYIEHFQKRGEDVTSLLEHFGRENRYIIDNEEENSLTMAVESSTNALTKANIKADELDMIVFVTETPEYTVPSNALLLNQRLGAQNAHIVYDYNSNCIGLITAIDNIVRYMKSNNKVNKALVVASLFSSHMVSEENIFTYPSMADGSTAVVLEKIEENESRGFLDAHYYTDTTLWDKLLYPAVGNSNIEKDGISKADKRLSFLPHSVDFFADEWKKLIEGLLNEYELKNNDIDKYLFSQLNNAQVLNTAEKLNIPENKIPLVSKRFGYTGPSSPFLALHETLKNEQLSKGNYLVFCSVSAGISMAASLYKL</sequence>
<dbReference type="Proteomes" id="UP000199334">
    <property type="component" value="Unassembled WGS sequence"/>
</dbReference>
<evidence type="ECO:0000259" key="4">
    <source>
        <dbReference type="Pfam" id="PF08545"/>
    </source>
</evidence>
<evidence type="ECO:0000313" key="6">
    <source>
        <dbReference type="Proteomes" id="UP000199334"/>
    </source>
</evidence>
<dbReference type="EMBL" id="FNIG01000004">
    <property type="protein sequence ID" value="SDN36789.1"/>
    <property type="molecule type" value="Genomic_DNA"/>
</dbReference>
<dbReference type="STRING" id="237069.SAMN05216498_2070"/>
<feature type="domain" description="Beta-ketoacyl-[acyl-carrier-protein] synthase III C-terminal" evidence="3">
    <location>
        <begin position="246"/>
        <end position="333"/>
    </location>
</feature>
<evidence type="ECO:0000256" key="2">
    <source>
        <dbReference type="ARBA" id="ARBA00023315"/>
    </source>
</evidence>
<evidence type="ECO:0000313" key="5">
    <source>
        <dbReference type="EMBL" id="SDN36789.1"/>
    </source>
</evidence>
<dbReference type="RefSeq" id="WP_093856523.1">
    <property type="nucleotide sequence ID" value="NZ_BJVZ01000016.1"/>
</dbReference>
<dbReference type="GO" id="GO:0004315">
    <property type="term" value="F:3-oxoacyl-[acyl-carrier-protein] synthase activity"/>
    <property type="evidence" value="ECO:0007669"/>
    <property type="project" value="InterPro"/>
</dbReference>
<organism evidence="5 6">
    <name type="scientific">Tenuibacillus multivorans</name>
    <dbReference type="NCBI Taxonomy" id="237069"/>
    <lineage>
        <taxon>Bacteria</taxon>
        <taxon>Bacillati</taxon>
        <taxon>Bacillota</taxon>
        <taxon>Bacilli</taxon>
        <taxon>Bacillales</taxon>
        <taxon>Bacillaceae</taxon>
        <taxon>Tenuibacillus</taxon>
    </lineage>
</organism>
<dbReference type="PANTHER" id="PTHR34069:SF2">
    <property type="entry name" value="BETA-KETOACYL-[ACYL-CARRIER-PROTEIN] SYNTHASE III"/>
    <property type="match status" value="1"/>
</dbReference>
<accession>A0A1H0ATV7</accession>
<name>A0A1H0ATV7_9BACI</name>
<dbReference type="GO" id="GO:0044550">
    <property type="term" value="P:secondary metabolite biosynthetic process"/>
    <property type="evidence" value="ECO:0007669"/>
    <property type="project" value="TreeGrafter"/>
</dbReference>
<dbReference type="SUPFAM" id="SSF53901">
    <property type="entry name" value="Thiolase-like"/>
    <property type="match status" value="2"/>
</dbReference>
<dbReference type="InterPro" id="IPR016039">
    <property type="entry name" value="Thiolase-like"/>
</dbReference>
<dbReference type="Pfam" id="PF08545">
    <property type="entry name" value="ACP_syn_III"/>
    <property type="match status" value="1"/>
</dbReference>
<feature type="domain" description="Beta-ketoacyl-[acyl-carrier-protein] synthase III N-terminal" evidence="4">
    <location>
        <begin position="114"/>
        <end position="194"/>
    </location>
</feature>
<keyword evidence="2" id="KW-0012">Acyltransferase</keyword>
<evidence type="ECO:0000259" key="3">
    <source>
        <dbReference type="Pfam" id="PF08541"/>
    </source>
</evidence>
<dbReference type="PANTHER" id="PTHR34069">
    <property type="entry name" value="3-OXOACYL-[ACYL-CARRIER-PROTEIN] SYNTHASE 3"/>
    <property type="match status" value="1"/>
</dbReference>
<dbReference type="InterPro" id="IPR013751">
    <property type="entry name" value="ACP_syn_III_N"/>
</dbReference>
<dbReference type="Pfam" id="PF08541">
    <property type="entry name" value="ACP_syn_III_C"/>
    <property type="match status" value="1"/>
</dbReference>
<dbReference type="InterPro" id="IPR013747">
    <property type="entry name" value="ACP_syn_III_C"/>
</dbReference>
<evidence type="ECO:0000256" key="1">
    <source>
        <dbReference type="ARBA" id="ARBA00022679"/>
    </source>
</evidence>
<dbReference type="AlphaFoldDB" id="A0A1H0ATV7"/>
<dbReference type="OrthoDB" id="1704808at2"/>